<feature type="signal peptide" evidence="2">
    <location>
        <begin position="1"/>
        <end position="19"/>
    </location>
</feature>
<comment type="caution">
    <text evidence="3">The sequence shown here is derived from an EMBL/GenBank/DDBJ whole genome shotgun (WGS) entry which is preliminary data.</text>
</comment>
<keyword evidence="2" id="KW-0732">Signal</keyword>
<gene>
    <name evidence="3" type="ORF">BpHYR1_008864</name>
</gene>
<keyword evidence="4" id="KW-1185">Reference proteome</keyword>
<evidence type="ECO:0000313" key="3">
    <source>
        <dbReference type="EMBL" id="RNA04822.1"/>
    </source>
</evidence>
<reference evidence="3 4" key="1">
    <citation type="journal article" date="2018" name="Sci. Rep.">
        <title>Genomic signatures of local adaptation to the degree of environmental predictability in rotifers.</title>
        <authorList>
            <person name="Franch-Gras L."/>
            <person name="Hahn C."/>
            <person name="Garcia-Roger E.M."/>
            <person name="Carmona M.J."/>
            <person name="Serra M."/>
            <person name="Gomez A."/>
        </authorList>
    </citation>
    <scope>NUCLEOTIDE SEQUENCE [LARGE SCALE GENOMIC DNA]</scope>
    <source>
        <strain evidence="3">HYR1</strain>
    </source>
</reference>
<name>A0A3M7Q0R4_BRAPC</name>
<dbReference type="AlphaFoldDB" id="A0A3M7Q0R4"/>
<evidence type="ECO:0000256" key="2">
    <source>
        <dbReference type="SAM" id="SignalP"/>
    </source>
</evidence>
<evidence type="ECO:0008006" key="5">
    <source>
        <dbReference type="Google" id="ProtNLM"/>
    </source>
</evidence>
<keyword evidence="1" id="KW-0472">Membrane</keyword>
<proteinExistence type="predicted"/>
<feature type="transmembrane region" description="Helical" evidence="1">
    <location>
        <begin position="319"/>
        <end position="340"/>
    </location>
</feature>
<keyword evidence="1" id="KW-1133">Transmembrane helix</keyword>
<keyword evidence="1" id="KW-0812">Transmembrane</keyword>
<evidence type="ECO:0000256" key="1">
    <source>
        <dbReference type="SAM" id="Phobius"/>
    </source>
</evidence>
<protein>
    <recommendedName>
        <fullName evidence="5">EGF-like domain-containing protein</fullName>
    </recommendedName>
</protein>
<organism evidence="3 4">
    <name type="scientific">Brachionus plicatilis</name>
    <name type="common">Marine rotifer</name>
    <name type="synonym">Brachionus muelleri</name>
    <dbReference type="NCBI Taxonomy" id="10195"/>
    <lineage>
        <taxon>Eukaryota</taxon>
        <taxon>Metazoa</taxon>
        <taxon>Spiralia</taxon>
        <taxon>Gnathifera</taxon>
        <taxon>Rotifera</taxon>
        <taxon>Eurotatoria</taxon>
        <taxon>Monogononta</taxon>
        <taxon>Pseudotrocha</taxon>
        <taxon>Ploima</taxon>
        <taxon>Brachionidae</taxon>
        <taxon>Brachionus</taxon>
    </lineage>
</organism>
<dbReference type="Proteomes" id="UP000276133">
    <property type="component" value="Unassembled WGS sequence"/>
</dbReference>
<dbReference type="EMBL" id="REGN01007950">
    <property type="protein sequence ID" value="RNA04822.1"/>
    <property type="molecule type" value="Genomic_DNA"/>
</dbReference>
<feature type="chain" id="PRO_5018056718" description="EGF-like domain-containing protein" evidence="2">
    <location>
        <begin position="20"/>
        <end position="551"/>
    </location>
</feature>
<dbReference type="OrthoDB" id="10656228at2759"/>
<sequence length="551" mass="63455">MKILHYFLLICLSVTNLKCVLIKIEFKLVKNSSDTDLSQVLDYFTRLKKTTEIDPYQNVTVESFLFWNKFIDLANLDPKNQTKEDQVLKQLIEISPFKDLIENLKNKQSLLTTEELFSQTLEPLTSNSTFDSFNSTWLDSYNASSSYTEIINDTQSMVTSPTSSIEEEDDQIHSSNKTNEYSELELNETITKENVIYFTKLESTELSALTTTYEIEKSTNVETFPVFPSESKILTTISSTYAPAAVTAVNSSITTLFSQQNLTCPANFCQNFGTCYLNYALEATCKCLDYRLMFHNLMVYYYSGKYCEKISYSLTQRGLFVGTSLIAFVVFALFLCRSCVKECLERGKKSQVKRIVECGTKNECYEPEQDKKCVQDLKSDAKNSWKYIKMNCDFGKKYRKGNKNHHVYIKKKIKYKIGSRTINKKLNASLPNIFPSAPTLSKDSFSLSLTNLDALCCSNVGFYPKPSRNLNGNFPPNQNEKEITKRNTQEYFSKIIYDRIYTIFLKNYLLKSAIKSQNHLDSFVFPQIIDQFPTWFTCQLIKCKIDVLNKN</sequence>
<accession>A0A3M7Q0R4</accession>
<evidence type="ECO:0000313" key="4">
    <source>
        <dbReference type="Proteomes" id="UP000276133"/>
    </source>
</evidence>